<dbReference type="SUPFAM" id="SSF57850">
    <property type="entry name" value="RING/U-box"/>
    <property type="match status" value="1"/>
</dbReference>
<name>A0A4Y2TUC5_ARAVE</name>
<dbReference type="InterPro" id="IPR039780">
    <property type="entry name" value="Mot2"/>
</dbReference>
<gene>
    <name evidence="1" type="ORF">AVEN_102003_1</name>
</gene>
<dbReference type="GO" id="GO:0004842">
    <property type="term" value="F:ubiquitin-protein transferase activity"/>
    <property type="evidence" value="ECO:0007669"/>
    <property type="project" value="InterPro"/>
</dbReference>
<dbReference type="Gene3D" id="3.30.40.10">
    <property type="entry name" value="Zinc/RING finger domain, C3HC4 (zinc finger)"/>
    <property type="match status" value="1"/>
</dbReference>
<dbReference type="PANTHER" id="PTHR12603:SF0">
    <property type="entry name" value="CCR4-NOT TRANSCRIPTION COMPLEX SUBUNIT 4"/>
    <property type="match status" value="1"/>
</dbReference>
<keyword evidence="2" id="KW-1185">Reference proteome</keyword>
<reference evidence="1 2" key="1">
    <citation type="journal article" date="2019" name="Sci. Rep.">
        <title>Orb-weaving spider Araneus ventricosus genome elucidates the spidroin gene catalogue.</title>
        <authorList>
            <person name="Kono N."/>
            <person name="Nakamura H."/>
            <person name="Ohtoshi R."/>
            <person name="Moran D.A.P."/>
            <person name="Shinohara A."/>
            <person name="Yoshida Y."/>
            <person name="Fujiwara M."/>
            <person name="Mori M."/>
            <person name="Tomita M."/>
            <person name="Arakawa K."/>
        </authorList>
    </citation>
    <scope>NUCLEOTIDE SEQUENCE [LARGE SCALE GENOMIC DNA]</scope>
</reference>
<dbReference type="EMBL" id="BGPR01030889">
    <property type="protein sequence ID" value="GBO03671.1"/>
    <property type="molecule type" value="Genomic_DNA"/>
</dbReference>
<dbReference type="Pfam" id="PF14570">
    <property type="entry name" value="zf-RING_4"/>
    <property type="match status" value="1"/>
</dbReference>
<accession>A0A4Y2TUC5</accession>
<protein>
    <submittedName>
        <fullName evidence="1">Uncharacterized protein</fullName>
    </submittedName>
</protein>
<dbReference type="AlphaFoldDB" id="A0A4Y2TUC5"/>
<evidence type="ECO:0000313" key="2">
    <source>
        <dbReference type="Proteomes" id="UP000499080"/>
    </source>
</evidence>
<comment type="caution">
    <text evidence="1">The sequence shown here is derived from an EMBL/GenBank/DDBJ whole genome shotgun (WGS) entry which is preliminary data.</text>
</comment>
<dbReference type="InterPro" id="IPR013083">
    <property type="entry name" value="Znf_RING/FYVE/PHD"/>
</dbReference>
<evidence type="ECO:0000313" key="1">
    <source>
        <dbReference type="EMBL" id="GBO03671.1"/>
    </source>
</evidence>
<dbReference type="Proteomes" id="UP000499080">
    <property type="component" value="Unassembled WGS sequence"/>
</dbReference>
<dbReference type="PANTHER" id="PTHR12603">
    <property type="entry name" value="CCR4-NOT TRANSCRIPTION COMPLEX RELATED"/>
    <property type="match status" value="1"/>
</dbReference>
<dbReference type="GO" id="GO:0030014">
    <property type="term" value="C:CCR4-NOT complex"/>
    <property type="evidence" value="ECO:0007669"/>
    <property type="project" value="InterPro"/>
</dbReference>
<dbReference type="GO" id="GO:0016567">
    <property type="term" value="P:protein ubiquitination"/>
    <property type="evidence" value="ECO:0007669"/>
    <property type="project" value="TreeGrafter"/>
</dbReference>
<proteinExistence type="predicted"/>
<organism evidence="1 2">
    <name type="scientific">Araneus ventricosus</name>
    <name type="common">Orbweaver spider</name>
    <name type="synonym">Epeira ventricosa</name>
    <dbReference type="NCBI Taxonomy" id="182803"/>
    <lineage>
        <taxon>Eukaryota</taxon>
        <taxon>Metazoa</taxon>
        <taxon>Ecdysozoa</taxon>
        <taxon>Arthropoda</taxon>
        <taxon>Chelicerata</taxon>
        <taxon>Arachnida</taxon>
        <taxon>Araneae</taxon>
        <taxon>Araneomorphae</taxon>
        <taxon>Entelegynae</taxon>
        <taxon>Araneoidea</taxon>
        <taxon>Araneidae</taxon>
        <taxon>Araneus</taxon>
    </lineage>
</organism>
<dbReference type="OrthoDB" id="8962372at2759"/>
<sequence>MVRLILEEKESNPKKQTKRQKKMAANKEKTCPLCLEPLDLEDINFYPCKCGYQTIPLTLQNKQYVACTYRINWWIGKIVECYDE</sequence>